<gene>
    <name evidence="1" type="ORF">JK361_18150</name>
</gene>
<organism evidence="1 2">
    <name type="scientific">Streptomyces musisoli</name>
    <dbReference type="NCBI Taxonomy" id="2802280"/>
    <lineage>
        <taxon>Bacteria</taxon>
        <taxon>Bacillati</taxon>
        <taxon>Actinomycetota</taxon>
        <taxon>Actinomycetes</taxon>
        <taxon>Kitasatosporales</taxon>
        <taxon>Streptomycetaceae</taxon>
        <taxon>Streptomyces</taxon>
    </lineage>
</organism>
<dbReference type="EMBL" id="JAERRH010000006">
    <property type="protein sequence ID" value="MBL1106500.1"/>
    <property type="molecule type" value="Genomic_DNA"/>
</dbReference>
<evidence type="ECO:0000313" key="1">
    <source>
        <dbReference type="EMBL" id="MBL1106500.1"/>
    </source>
</evidence>
<evidence type="ECO:0000313" key="2">
    <source>
        <dbReference type="Proteomes" id="UP000621386"/>
    </source>
</evidence>
<protein>
    <recommendedName>
        <fullName evidence="3">Cupin type-1 domain-containing protein</fullName>
    </recommendedName>
</protein>
<dbReference type="Proteomes" id="UP000621386">
    <property type="component" value="Unassembled WGS sequence"/>
</dbReference>
<sequence>MGQGGLVVVPPGIPHAFGAAPGVSAELLVVLTPGVDRFDHFRPLGRIPQGLESHDSLMPHQERFDVHFLDASAWRSARHH</sequence>
<dbReference type="InterPro" id="IPR011051">
    <property type="entry name" value="RmlC_Cupin_sf"/>
</dbReference>
<proteinExistence type="predicted"/>
<dbReference type="InterPro" id="IPR014710">
    <property type="entry name" value="RmlC-like_jellyroll"/>
</dbReference>
<dbReference type="RefSeq" id="WP_201819085.1">
    <property type="nucleotide sequence ID" value="NZ_JAERRH010000006.1"/>
</dbReference>
<keyword evidence="2" id="KW-1185">Reference proteome</keyword>
<name>A0ABS1P2V2_9ACTN</name>
<comment type="caution">
    <text evidence="1">The sequence shown here is derived from an EMBL/GenBank/DDBJ whole genome shotgun (WGS) entry which is preliminary data.</text>
</comment>
<dbReference type="Gene3D" id="2.60.120.10">
    <property type="entry name" value="Jelly Rolls"/>
    <property type="match status" value="1"/>
</dbReference>
<evidence type="ECO:0008006" key="3">
    <source>
        <dbReference type="Google" id="ProtNLM"/>
    </source>
</evidence>
<reference evidence="1 2" key="1">
    <citation type="submission" date="2021-01" db="EMBL/GenBank/DDBJ databases">
        <title>WGS of actinomycetes isolated from Thailand.</title>
        <authorList>
            <person name="Thawai C."/>
        </authorList>
    </citation>
    <scope>NUCLEOTIDE SEQUENCE [LARGE SCALE GENOMIC DNA]</scope>
    <source>
        <strain evidence="1 2">CH5-8</strain>
    </source>
</reference>
<accession>A0ABS1P2V2</accession>
<dbReference type="SUPFAM" id="SSF51182">
    <property type="entry name" value="RmlC-like cupins"/>
    <property type="match status" value="1"/>
</dbReference>